<dbReference type="PANTHER" id="PTHR46043:SF5">
    <property type="entry name" value="ARM REPEAT SUPERFAMILY PROTEIN"/>
    <property type="match status" value="1"/>
</dbReference>
<dbReference type="Gene3D" id="1.25.10.10">
    <property type="entry name" value="Leucine-rich Repeat Variant"/>
    <property type="match status" value="2"/>
</dbReference>
<dbReference type="InterPro" id="IPR016024">
    <property type="entry name" value="ARM-type_fold"/>
</dbReference>
<evidence type="ECO:0000313" key="4">
    <source>
        <dbReference type="Proteomes" id="UP001412067"/>
    </source>
</evidence>
<dbReference type="SMART" id="SM00185">
    <property type="entry name" value="ARM"/>
    <property type="match status" value="3"/>
</dbReference>
<accession>A0ABR2MW77</accession>
<keyword evidence="4" id="KW-1185">Reference proteome</keyword>
<organism evidence="3 4">
    <name type="scientific">Platanthera guangdongensis</name>
    <dbReference type="NCBI Taxonomy" id="2320717"/>
    <lineage>
        <taxon>Eukaryota</taxon>
        <taxon>Viridiplantae</taxon>
        <taxon>Streptophyta</taxon>
        <taxon>Embryophyta</taxon>
        <taxon>Tracheophyta</taxon>
        <taxon>Spermatophyta</taxon>
        <taxon>Magnoliopsida</taxon>
        <taxon>Liliopsida</taxon>
        <taxon>Asparagales</taxon>
        <taxon>Orchidaceae</taxon>
        <taxon>Orchidoideae</taxon>
        <taxon>Orchideae</taxon>
        <taxon>Orchidinae</taxon>
        <taxon>Platanthera</taxon>
    </lineage>
</organism>
<dbReference type="EMBL" id="JBBWWR010000004">
    <property type="protein sequence ID" value="KAK8968455.1"/>
    <property type="molecule type" value="Genomic_DNA"/>
</dbReference>
<dbReference type="InterPro" id="IPR054296">
    <property type="entry name" value="DUF7032"/>
</dbReference>
<evidence type="ECO:0000259" key="2">
    <source>
        <dbReference type="Pfam" id="PF23005"/>
    </source>
</evidence>
<evidence type="ECO:0000256" key="1">
    <source>
        <dbReference type="PROSITE-ProRule" id="PRU00259"/>
    </source>
</evidence>
<feature type="repeat" description="ARM" evidence="1">
    <location>
        <begin position="339"/>
        <end position="385"/>
    </location>
</feature>
<feature type="repeat" description="ARM" evidence="1">
    <location>
        <begin position="297"/>
        <end position="340"/>
    </location>
</feature>
<reference evidence="3 4" key="1">
    <citation type="journal article" date="2022" name="Nat. Plants">
        <title>Genomes of leafy and leafless Platanthera orchids illuminate the evolution of mycoheterotrophy.</title>
        <authorList>
            <person name="Li M.H."/>
            <person name="Liu K.W."/>
            <person name="Li Z."/>
            <person name="Lu H.C."/>
            <person name="Ye Q.L."/>
            <person name="Zhang D."/>
            <person name="Wang J.Y."/>
            <person name="Li Y.F."/>
            <person name="Zhong Z.M."/>
            <person name="Liu X."/>
            <person name="Yu X."/>
            <person name="Liu D.K."/>
            <person name="Tu X.D."/>
            <person name="Liu B."/>
            <person name="Hao Y."/>
            <person name="Liao X.Y."/>
            <person name="Jiang Y.T."/>
            <person name="Sun W.H."/>
            <person name="Chen J."/>
            <person name="Chen Y.Q."/>
            <person name="Ai Y."/>
            <person name="Zhai J.W."/>
            <person name="Wu S.S."/>
            <person name="Zhou Z."/>
            <person name="Hsiao Y.Y."/>
            <person name="Wu W.L."/>
            <person name="Chen Y.Y."/>
            <person name="Lin Y.F."/>
            <person name="Hsu J.L."/>
            <person name="Li C.Y."/>
            <person name="Wang Z.W."/>
            <person name="Zhao X."/>
            <person name="Zhong W.Y."/>
            <person name="Ma X.K."/>
            <person name="Ma L."/>
            <person name="Huang J."/>
            <person name="Chen G.Z."/>
            <person name="Huang M.Z."/>
            <person name="Huang L."/>
            <person name="Peng D.H."/>
            <person name="Luo Y.B."/>
            <person name="Zou S.Q."/>
            <person name="Chen S.P."/>
            <person name="Lan S."/>
            <person name="Tsai W.C."/>
            <person name="Van de Peer Y."/>
            <person name="Liu Z.J."/>
        </authorList>
    </citation>
    <scope>NUCLEOTIDE SEQUENCE [LARGE SCALE GENOMIC DNA]</scope>
    <source>
        <strain evidence="3">Lor288</strain>
    </source>
</reference>
<feature type="domain" description="DUF7032" evidence="2">
    <location>
        <begin position="78"/>
        <end position="188"/>
    </location>
</feature>
<proteinExistence type="predicted"/>
<dbReference type="InterPro" id="IPR011989">
    <property type="entry name" value="ARM-like"/>
</dbReference>
<dbReference type="SUPFAM" id="SSF48371">
    <property type="entry name" value="ARM repeat"/>
    <property type="match status" value="1"/>
</dbReference>
<dbReference type="InterPro" id="IPR000225">
    <property type="entry name" value="Armadillo"/>
</dbReference>
<name>A0ABR2MW77_9ASPA</name>
<dbReference type="PANTHER" id="PTHR46043">
    <property type="entry name" value="ARM REPEAT SUPERFAMILY PROTEIN"/>
    <property type="match status" value="1"/>
</dbReference>
<gene>
    <name evidence="3" type="ORF">KSP40_PGU017022</name>
</gene>
<dbReference type="Proteomes" id="UP001412067">
    <property type="component" value="Unassembled WGS sequence"/>
</dbReference>
<evidence type="ECO:0000313" key="3">
    <source>
        <dbReference type="EMBL" id="KAK8968455.1"/>
    </source>
</evidence>
<protein>
    <recommendedName>
        <fullName evidence="2">DUF7032 domain-containing protein</fullName>
    </recommendedName>
</protein>
<comment type="caution">
    <text evidence="3">The sequence shown here is derived from an EMBL/GenBank/DDBJ whole genome shotgun (WGS) entry which is preliminary data.</text>
</comment>
<dbReference type="Pfam" id="PF23005">
    <property type="entry name" value="DUF7032"/>
    <property type="match status" value="1"/>
</dbReference>
<dbReference type="PROSITE" id="PS50176">
    <property type="entry name" value="ARM_REPEAT"/>
    <property type="match status" value="2"/>
</dbReference>
<sequence length="634" mass="70699">MAEIFKTFSSSFKEDCWTGKLDESRYPPFSPRAAEGVQEFFFAIGRQGVGPSRETDIYLQRKPRTSMKIAQENTSIQQASSLLSSALSSSSCLRRLPVKWNSIRSKLQRLHSSLTSATNNGDDSAHNSTLTNLIQAISASAKETELLASRCLDESYGGGALLMKSDLDVVAGKLDLYIKQLDELCASGALRNSKAMVPSKPGKGASREDMRFYVKDLFCRLRIGDMEMRATTLSAINEIIHEDDKYVRIVAVETADSSSILVNLLEFRDIRLQNQSLEAVVVVSSFESYRPMLSMAGVIPPLIRILQHGAGIPAKERAAQALKQMTENGNNSWLVSSQGGVPTLLNICREEESSSYSKLINLACASLKNISSVAEIKRFMVEEGAIYVFLNLMKSKDSVLQIEAMDFLLKLTAETEDEDIKLQVLESLLTFMNPNSLCNSKLRELALRSIERFGFTSANNVKYLLNSGFPNRLIFLLKHGEILDQESALKTASRFCGVSDEVKKTMGDMGLMTELLRMLKARSFEVRETAAETLCSLMAVQKNRRRFIREEEGGVDRVLQELKTEEARSELNKALLSVLISLTDGNDGRRRVANSSHVRNLEKLAEINSVEAKRIMKRINGSKFRSIFNGIWGR</sequence>